<reference evidence="3" key="1">
    <citation type="submission" date="2016-10" db="EMBL/GenBank/DDBJ databases">
        <authorList>
            <person name="Varghese N."/>
            <person name="Submissions S."/>
        </authorList>
    </citation>
    <scope>NUCLEOTIDE SEQUENCE [LARGE SCALE GENOMIC DNA]</scope>
    <source>
        <strain evidence="3">S7</strain>
    </source>
</reference>
<protein>
    <submittedName>
        <fullName evidence="2">Uncharacterized protein</fullName>
    </submittedName>
</protein>
<sequence>MTAFDLIAILSVSGLAIFISSIMAVYFMKQSQSDH</sequence>
<name>A0A1I5V024_9BACI</name>
<keyword evidence="1" id="KW-0812">Transmembrane</keyword>
<gene>
    <name evidence="2" type="ORF">SAMN05518683_114105</name>
</gene>
<dbReference type="STRING" id="1884432.SAMN05518683_114105"/>
<evidence type="ECO:0000256" key="1">
    <source>
        <dbReference type="SAM" id="Phobius"/>
    </source>
</evidence>
<dbReference type="EMBL" id="FOXD01000014">
    <property type="protein sequence ID" value="SFQ00306.1"/>
    <property type="molecule type" value="Genomic_DNA"/>
</dbReference>
<dbReference type="Proteomes" id="UP000198892">
    <property type="component" value="Unassembled WGS sequence"/>
</dbReference>
<feature type="transmembrane region" description="Helical" evidence="1">
    <location>
        <begin position="6"/>
        <end position="28"/>
    </location>
</feature>
<evidence type="ECO:0000313" key="3">
    <source>
        <dbReference type="Proteomes" id="UP000198892"/>
    </source>
</evidence>
<keyword evidence="1" id="KW-1133">Transmembrane helix</keyword>
<proteinExistence type="predicted"/>
<keyword evidence="3" id="KW-1185">Reference proteome</keyword>
<organism evidence="2 3">
    <name type="scientific">Salibacterium halotolerans</name>
    <dbReference type="NCBI Taxonomy" id="1884432"/>
    <lineage>
        <taxon>Bacteria</taxon>
        <taxon>Bacillati</taxon>
        <taxon>Bacillota</taxon>
        <taxon>Bacilli</taxon>
        <taxon>Bacillales</taxon>
        <taxon>Bacillaceae</taxon>
    </lineage>
</organism>
<dbReference type="AlphaFoldDB" id="A0A1I5V024"/>
<accession>A0A1I5V024</accession>
<keyword evidence="1" id="KW-0472">Membrane</keyword>
<evidence type="ECO:0000313" key="2">
    <source>
        <dbReference type="EMBL" id="SFQ00306.1"/>
    </source>
</evidence>